<protein>
    <submittedName>
        <fullName evidence="2">Uncharacterized protein</fullName>
    </submittedName>
</protein>
<organism evidence="2 3">
    <name type="scientific">Brevibacillus reuszeri</name>
    <dbReference type="NCBI Taxonomy" id="54915"/>
    <lineage>
        <taxon>Bacteria</taxon>
        <taxon>Bacillati</taxon>
        <taxon>Bacillota</taxon>
        <taxon>Bacilli</taxon>
        <taxon>Bacillales</taxon>
        <taxon>Paenibacillaceae</taxon>
        <taxon>Brevibacillus</taxon>
    </lineage>
</organism>
<accession>A0A0K9Z0H3</accession>
<gene>
    <name evidence="2" type="ORF">ADS79_01290</name>
    <name evidence="1" type="ORF">BRE01_17420</name>
</gene>
<sequence length="151" mass="16712">MFAFWLSTFLTLSVLQPGAFFYQQGKATTQLLTVQEFDAFVQDWKQGQELALRHPLFDLTRVSAGSGGVEAISFAGVAHGQRGDISLVFYTMDGDQVYTPPGTVANAHVDEKQKEFHIAAVIPRLLQGRTGVVQVTFQGEKRAAYLLKVQF</sequence>
<keyword evidence="4" id="KW-1185">Reference proteome</keyword>
<evidence type="ECO:0000313" key="4">
    <source>
        <dbReference type="Proteomes" id="UP000319578"/>
    </source>
</evidence>
<dbReference type="AlphaFoldDB" id="A0A0K9Z0H3"/>
<evidence type="ECO:0000313" key="2">
    <source>
        <dbReference type="EMBL" id="KNB74367.1"/>
    </source>
</evidence>
<dbReference type="Proteomes" id="UP000036834">
    <property type="component" value="Unassembled WGS sequence"/>
</dbReference>
<proteinExistence type="predicted"/>
<dbReference type="RefSeq" id="WP_049736606.1">
    <property type="nucleotide sequence ID" value="NZ_BJON01000006.1"/>
</dbReference>
<evidence type="ECO:0000313" key="3">
    <source>
        <dbReference type="Proteomes" id="UP000036834"/>
    </source>
</evidence>
<dbReference type="OrthoDB" id="2466881at2"/>
<dbReference type="STRING" id="54915.ADS79_01290"/>
<reference evidence="2" key="2">
    <citation type="submission" date="2015-07" db="EMBL/GenBank/DDBJ databases">
        <title>MeaNS - Measles Nucleotide Surveillance Program.</title>
        <authorList>
            <person name="Tran T."/>
            <person name="Druce J."/>
        </authorList>
    </citation>
    <scope>NUCLEOTIDE SEQUENCE</scope>
    <source>
        <strain evidence="2">DSM 9887</strain>
    </source>
</reference>
<dbReference type="PATRIC" id="fig|54915.3.peg.5404"/>
<dbReference type="EMBL" id="LGIQ01000002">
    <property type="protein sequence ID" value="KNB74367.1"/>
    <property type="molecule type" value="Genomic_DNA"/>
</dbReference>
<dbReference type="Proteomes" id="UP000319578">
    <property type="component" value="Unassembled WGS sequence"/>
</dbReference>
<name>A0A0K9Z0H3_9BACL</name>
<comment type="caution">
    <text evidence="2">The sequence shown here is derived from an EMBL/GenBank/DDBJ whole genome shotgun (WGS) entry which is preliminary data.</text>
</comment>
<dbReference type="EMBL" id="BJON01000006">
    <property type="protein sequence ID" value="GED68040.1"/>
    <property type="molecule type" value="Genomic_DNA"/>
</dbReference>
<evidence type="ECO:0000313" key="1">
    <source>
        <dbReference type="EMBL" id="GED68040.1"/>
    </source>
</evidence>
<reference evidence="3" key="1">
    <citation type="submission" date="2015-07" db="EMBL/GenBank/DDBJ databases">
        <title>Genome sequencing project for genomic taxonomy and phylogenomics of Bacillus-like bacteria.</title>
        <authorList>
            <person name="Liu B."/>
            <person name="Wang J."/>
            <person name="Zhu Y."/>
            <person name="Liu G."/>
            <person name="Chen Q."/>
            <person name="Chen Z."/>
            <person name="Lan J."/>
            <person name="Che J."/>
            <person name="Ge C."/>
            <person name="Shi H."/>
            <person name="Pan Z."/>
            <person name="Liu X."/>
        </authorList>
    </citation>
    <scope>NUCLEOTIDE SEQUENCE [LARGE SCALE GENOMIC DNA]</scope>
    <source>
        <strain evidence="3">DSM 9887</strain>
    </source>
</reference>
<reference evidence="1 4" key="3">
    <citation type="submission" date="2019-06" db="EMBL/GenBank/DDBJ databases">
        <title>Whole genome shotgun sequence of Brevibacillus reuszeri NBRC 15719.</title>
        <authorList>
            <person name="Hosoyama A."/>
            <person name="Uohara A."/>
            <person name="Ohji S."/>
            <person name="Ichikawa N."/>
        </authorList>
    </citation>
    <scope>NUCLEOTIDE SEQUENCE [LARGE SCALE GENOMIC DNA]</scope>
    <source>
        <strain evidence="1 4">NBRC 15719</strain>
    </source>
</reference>